<dbReference type="Proteomes" id="UP000683417">
    <property type="component" value="Unassembled WGS sequence"/>
</dbReference>
<gene>
    <name evidence="2" type="ORF">BGTH12_LOCUS484</name>
</gene>
<organism evidence="2 3">
    <name type="scientific">Blumeria graminis f. sp. triticale</name>
    <dbReference type="NCBI Taxonomy" id="1689686"/>
    <lineage>
        <taxon>Eukaryota</taxon>
        <taxon>Fungi</taxon>
        <taxon>Dikarya</taxon>
        <taxon>Ascomycota</taxon>
        <taxon>Pezizomycotina</taxon>
        <taxon>Leotiomycetes</taxon>
        <taxon>Erysiphales</taxon>
        <taxon>Erysiphaceae</taxon>
        <taxon>Blumeria</taxon>
    </lineage>
</organism>
<reference evidence="2" key="1">
    <citation type="submission" date="2020-10" db="EMBL/GenBank/DDBJ databases">
        <authorList>
            <person name="Muller C M."/>
        </authorList>
    </citation>
    <scope>NUCLEOTIDE SEQUENCE</scope>
    <source>
        <strain evidence="2">THUN-12</strain>
    </source>
</reference>
<sequence>MKRKQFFHGIRVLFSTFCYLHLGTTTLAFPNDSNPKEVSNDFICAGSYFSAHILEENVKKICREYVNAKPSSKYPARLEDNGLFGSVSDSLITGSLRYINDQYLTGHIGNSRIVIDMDCRFFGVVIYRKNKNPEPCIELSYPIKNSVTSPHLNYFEGYNCTKAVFSDEYVKRSLERASEIKTRSSKEYPRKSILNGRSVLKWPLFATCIYPNTKYFLLFTESGQMIGVREHSGDEELECQPIKVGLVPHGTRLKSLHTPDTVDQENAVRYDCDGEIFRGYYVTKNVRMATDAHNHYLLKKNSKYNYPTKLKVRSSACPSGKWQWPLRRHIAAIKATPSISSVVLVFNRKFSFLGVYYVRHREHIKCNKYFVQESSENARARPFPDLNVPTSCCLHCMDNNGCCCPETNETFS</sequence>
<name>A0A9W4CVB3_BLUGR</name>
<comment type="caution">
    <text evidence="2">The sequence shown here is derived from an EMBL/GenBank/DDBJ whole genome shotgun (WGS) entry which is preliminary data.</text>
</comment>
<dbReference type="EMBL" id="CAJHIT010000001">
    <property type="protein sequence ID" value="CAD6499126.1"/>
    <property type="molecule type" value="Genomic_DNA"/>
</dbReference>
<feature type="chain" id="PRO_5040878199" evidence="1">
    <location>
        <begin position="29"/>
        <end position="412"/>
    </location>
</feature>
<dbReference type="AlphaFoldDB" id="A0A9W4CVB3"/>
<proteinExistence type="predicted"/>
<accession>A0A9W4CVB3</accession>
<keyword evidence="1" id="KW-0732">Signal</keyword>
<evidence type="ECO:0000256" key="1">
    <source>
        <dbReference type="SAM" id="SignalP"/>
    </source>
</evidence>
<feature type="signal peptide" evidence="1">
    <location>
        <begin position="1"/>
        <end position="28"/>
    </location>
</feature>
<evidence type="ECO:0000313" key="2">
    <source>
        <dbReference type="EMBL" id="CAD6499126.1"/>
    </source>
</evidence>
<protein>
    <submittedName>
        <fullName evidence="2">BgTH12-04778</fullName>
    </submittedName>
</protein>
<evidence type="ECO:0000313" key="3">
    <source>
        <dbReference type="Proteomes" id="UP000683417"/>
    </source>
</evidence>